<accession>A0A212FPG9</accession>
<comment type="caution">
    <text evidence="1">The sequence shown here is derived from an EMBL/GenBank/DDBJ whole genome shotgun (WGS) entry which is preliminary data.</text>
</comment>
<protein>
    <submittedName>
        <fullName evidence="1">Uncharacterized protein</fullName>
    </submittedName>
</protein>
<keyword evidence="2" id="KW-1185">Reference proteome</keyword>
<evidence type="ECO:0000313" key="1">
    <source>
        <dbReference type="EMBL" id="OWR55625.1"/>
    </source>
</evidence>
<dbReference type="STRING" id="278856.A0A212FPG9"/>
<dbReference type="EMBL" id="AGBW02002693">
    <property type="protein sequence ID" value="OWR55625.1"/>
    <property type="molecule type" value="Genomic_DNA"/>
</dbReference>
<evidence type="ECO:0000313" key="2">
    <source>
        <dbReference type="Proteomes" id="UP000007151"/>
    </source>
</evidence>
<proteinExistence type="predicted"/>
<dbReference type="AlphaFoldDB" id="A0A212FPG9"/>
<name>A0A212FPG9_DANPL</name>
<dbReference type="Proteomes" id="UP000007151">
    <property type="component" value="Unassembled WGS sequence"/>
</dbReference>
<sequence>MQDLDIAQIVIEDKVARQLEPTAFICRSCWQRTDRTHQRLIRKAEQQADQDRDPSEVPNPRPISLILPGLLRAPNTANINGPYVATTSDADIMNDMLNNTDSAFQWFYMIGDVFILDCVFCGFRDSARNLESSGYVQHMPETKYPKDTQLTTDQANKSRLITICLWVVEMVNVRFKVRGSKTQNKINMAKIDQKSIYLTKRCSK</sequence>
<gene>
    <name evidence="1" type="ORF">KGM_215539</name>
</gene>
<organism evidence="1 2">
    <name type="scientific">Danaus plexippus plexippus</name>
    <dbReference type="NCBI Taxonomy" id="278856"/>
    <lineage>
        <taxon>Eukaryota</taxon>
        <taxon>Metazoa</taxon>
        <taxon>Ecdysozoa</taxon>
        <taxon>Arthropoda</taxon>
        <taxon>Hexapoda</taxon>
        <taxon>Insecta</taxon>
        <taxon>Pterygota</taxon>
        <taxon>Neoptera</taxon>
        <taxon>Endopterygota</taxon>
        <taxon>Lepidoptera</taxon>
        <taxon>Glossata</taxon>
        <taxon>Ditrysia</taxon>
        <taxon>Papilionoidea</taxon>
        <taxon>Nymphalidae</taxon>
        <taxon>Danainae</taxon>
        <taxon>Danaini</taxon>
        <taxon>Danaina</taxon>
        <taxon>Danaus</taxon>
        <taxon>Danaus</taxon>
    </lineage>
</organism>
<dbReference type="InParanoid" id="A0A212FPG9"/>
<dbReference type="KEGG" id="dpl:KGM_215539"/>
<reference evidence="1 2" key="1">
    <citation type="journal article" date="2011" name="Cell">
        <title>The monarch butterfly genome yields insights into long-distance migration.</title>
        <authorList>
            <person name="Zhan S."/>
            <person name="Merlin C."/>
            <person name="Boore J.L."/>
            <person name="Reppert S.M."/>
        </authorList>
    </citation>
    <scope>NUCLEOTIDE SEQUENCE [LARGE SCALE GENOMIC DNA]</scope>
    <source>
        <strain evidence="1">F-2</strain>
    </source>
</reference>